<protein>
    <submittedName>
        <fullName evidence="2">Uncharacterized protein</fullName>
    </submittedName>
</protein>
<evidence type="ECO:0000313" key="2">
    <source>
        <dbReference type="EMBL" id="JAH58143.1"/>
    </source>
</evidence>
<sequence>MLRSPPTSLLPKRPRFEPTRSTGSPTFKGR</sequence>
<proteinExistence type="predicted"/>
<evidence type="ECO:0000256" key="1">
    <source>
        <dbReference type="SAM" id="MobiDB-lite"/>
    </source>
</evidence>
<name>A0A0E9TZH6_ANGAN</name>
<feature type="region of interest" description="Disordered" evidence="1">
    <location>
        <begin position="1"/>
        <end position="30"/>
    </location>
</feature>
<reference evidence="2" key="1">
    <citation type="submission" date="2014-11" db="EMBL/GenBank/DDBJ databases">
        <authorList>
            <person name="Amaro Gonzalez C."/>
        </authorList>
    </citation>
    <scope>NUCLEOTIDE SEQUENCE</scope>
</reference>
<dbReference type="EMBL" id="GBXM01050434">
    <property type="protein sequence ID" value="JAH58143.1"/>
    <property type="molecule type" value="Transcribed_RNA"/>
</dbReference>
<reference evidence="2" key="2">
    <citation type="journal article" date="2015" name="Fish Shellfish Immunol.">
        <title>Early steps in the European eel (Anguilla anguilla)-Vibrio vulnificus interaction in the gills: Role of the RtxA13 toxin.</title>
        <authorList>
            <person name="Callol A."/>
            <person name="Pajuelo D."/>
            <person name="Ebbesson L."/>
            <person name="Teles M."/>
            <person name="MacKenzie S."/>
            <person name="Amaro C."/>
        </authorList>
    </citation>
    <scope>NUCLEOTIDE SEQUENCE</scope>
</reference>
<feature type="compositionally biased region" description="Polar residues" evidence="1">
    <location>
        <begin position="19"/>
        <end position="30"/>
    </location>
</feature>
<accession>A0A0E9TZH6</accession>
<dbReference type="AlphaFoldDB" id="A0A0E9TZH6"/>
<organism evidence="2">
    <name type="scientific">Anguilla anguilla</name>
    <name type="common">European freshwater eel</name>
    <name type="synonym">Muraena anguilla</name>
    <dbReference type="NCBI Taxonomy" id="7936"/>
    <lineage>
        <taxon>Eukaryota</taxon>
        <taxon>Metazoa</taxon>
        <taxon>Chordata</taxon>
        <taxon>Craniata</taxon>
        <taxon>Vertebrata</taxon>
        <taxon>Euteleostomi</taxon>
        <taxon>Actinopterygii</taxon>
        <taxon>Neopterygii</taxon>
        <taxon>Teleostei</taxon>
        <taxon>Anguilliformes</taxon>
        <taxon>Anguillidae</taxon>
        <taxon>Anguilla</taxon>
    </lineage>
</organism>